<accession>A0ABX7WTE7</accession>
<reference evidence="1 2" key="1">
    <citation type="submission" date="2021-04" db="EMBL/GenBank/DDBJ databases">
        <title>Genomics, taxonomy and metabolism of representatives of sulfur bacteria of the genus Thiothrix: Thiothrix fructosivorans QT, Thiothrix unzii A1T and three new species, Thiothrix subterranea sp. nov., Thiothrix litoralis sp. nov. and 'Candidatus Thiothrix anitrata' sp. nov.</title>
        <authorList>
            <person name="Ravin N.V."/>
            <person name="Smolyakov D."/>
            <person name="Rudenko T.S."/>
            <person name="Mardanov A.V."/>
            <person name="Beletsky A.V."/>
            <person name="Markov N.D."/>
            <person name="Fomenkov A.I."/>
            <person name="Roberts R.J."/>
            <person name="Karnachuk O.V."/>
            <person name="Novikov A."/>
            <person name="Grabovich M.Y."/>
        </authorList>
    </citation>
    <scope>NUCLEOTIDE SEQUENCE [LARGE SCALE GENOMIC DNA]</scope>
    <source>
        <strain evidence="1 2">AS</strain>
    </source>
</reference>
<dbReference type="Proteomes" id="UP000672039">
    <property type="component" value="Chromosome"/>
</dbReference>
<evidence type="ECO:0000313" key="1">
    <source>
        <dbReference type="EMBL" id="QTR46486.1"/>
    </source>
</evidence>
<name>A0ABX7WTE7_9GAMM</name>
<gene>
    <name evidence="1" type="ORF">J9253_00535</name>
</gene>
<keyword evidence="2" id="KW-1185">Reference proteome</keyword>
<organism evidence="1 2">
    <name type="scientific">Thiothrix litoralis</name>
    <dbReference type="NCBI Taxonomy" id="2891210"/>
    <lineage>
        <taxon>Bacteria</taxon>
        <taxon>Pseudomonadati</taxon>
        <taxon>Pseudomonadota</taxon>
        <taxon>Gammaproteobacteria</taxon>
        <taxon>Thiotrichales</taxon>
        <taxon>Thiotrichaceae</taxon>
        <taxon>Thiothrix</taxon>
    </lineage>
</organism>
<protein>
    <submittedName>
        <fullName evidence="1">Uncharacterized protein</fullName>
    </submittedName>
</protein>
<sequence>MSNEVENILKQIKGSASSLEIFADMATREDNTADHKREMLEGVLMMLGGLEELHTDLKQAMEVQP</sequence>
<evidence type="ECO:0000313" key="2">
    <source>
        <dbReference type="Proteomes" id="UP000672039"/>
    </source>
</evidence>
<dbReference type="EMBL" id="CP072801">
    <property type="protein sequence ID" value="QTR46486.1"/>
    <property type="molecule type" value="Genomic_DNA"/>
</dbReference>
<dbReference type="RefSeq" id="WP_210222821.1">
    <property type="nucleotide sequence ID" value="NZ_CP072801.1"/>
</dbReference>
<proteinExistence type="predicted"/>